<name>A0A450WJG3_9GAMM</name>
<gene>
    <name evidence="1" type="ORF">BECKLFY1418C_GA0070996_102916</name>
</gene>
<sequence length="71" mass="8313">MGKSWSAFRKVEKMDKFEQNGKNIETGEEQLLTLIKEAGEAARRKKREAMARHYDRLREAIRKGADYKKAL</sequence>
<dbReference type="EMBL" id="CAADFN010000029">
    <property type="protein sequence ID" value="VFK17176.1"/>
    <property type="molecule type" value="Genomic_DNA"/>
</dbReference>
<proteinExistence type="predicted"/>
<accession>A0A450WJG3</accession>
<dbReference type="AlphaFoldDB" id="A0A450WJG3"/>
<organism evidence="1">
    <name type="scientific">Candidatus Kentrum sp. LFY</name>
    <dbReference type="NCBI Taxonomy" id="2126342"/>
    <lineage>
        <taxon>Bacteria</taxon>
        <taxon>Pseudomonadati</taxon>
        <taxon>Pseudomonadota</taxon>
        <taxon>Gammaproteobacteria</taxon>
        <taxon>Candidatus Kentrum</taxon>
    </lineage>
</organism>
<evidence type="ECO:0000313" key="1">
    <source>
        <dbReference type="EMBL" id="VFK17176.1"/>
    </source>
</evidence>
<reference evidence="1" key="1">
    <citation type="submission" date="2019-02" db="EMBL/GenBank/DDBJ databases">
        <authorList>
            <person name="Gruber-Vodicka R. H."/>
            <person name="Seah K. B. B."/>
        </authorList>
    </citation>
    <scope>NUCLEOTIDE SEQUENCE</scope>
    <source>
        <strain evidence="1">BECK_BY7</strain>
    </source>
</reference>
<protein>
    <submittedName>
        <fullName evidence="1">Uncharacterized protein</fullName>
    </submittedName>
</protein>